<feature type="transmembrane region" description="Helical" evidence="1">
    <location>
        <begin position="27"/>
        <end position="49"/>
    </location>
</feature>
<keyword evidence="1" id="KW-0812">Transmembrane</keyword>
<sequence>MALNKNERLQEWGLIAGDLLTETGRGWWYALIITIVAIIPMFYTAKFLLTRAIVSSYHPPQVIYTEAVTVPLSVMDQKIFSLGQNAYSGYIRIKNVNLEWGTPAQRYTVEFKTLGGTLINRIAGAVFILPASEKLVVFSRFTSQQKPETIQVTLEATEFLRKPALSLTVELERVSFKTGNDATLVSAGIRNLSAFTINQINLPVALYNAKNEVVGVNFTYLNQVRSGETRTFQYVWASPVTGAVRAEIVPEINIFDRNILSTDAGISPFDQQ</sequence>
<dbReference type="AlphaFoldDB" id="A0A1F5PLE5"/>
<dbReference type="InterPro" id="IPR047676">
    <property type="entry name" value="FxLYD_dom"/>
</dbReference>
<accession>A0A1F5PLE5</accession>
<proteinExistence type="predicted"/>
<gene>
    <name evidence="2" type="ORF">A3E29_00980</name>
</gene>
<keyword evidence="1" id="KW-0472">Membrane</keyword>
<name>A0A1F5PLE5_9BACT</name>
<keyword evidence="1" id="KW-1133">Transmembrane helix</keyword>
<evidence type="ECO:0000313" key="2">
    <source>
        <dbReference type="EMBL" id="OGE90687.1"/>
    </source>
</evidence>
<dbReference type="EMBL" id="MFEY01000004">
    <property type="protein sequence ID" value="OGE90687.1"/>
    <property type="molecule type" value="Genomic_DNA"/>
</dbReference>
<dbReference type="Proteomes" id="UP000177682">
    <property type="component" value="Unassembled WGS sequence"/>
</dbReference>
<protein>
    <submittedName>
        <fullName evidence="2">Uncharacterized protein</fullName>
    </submittedName>
</protein>
<dbReference type="NCBIfam" id="NF038353">
    <property type="entry name" value="FxLYD_dom"/>
    <property type="match status" value="1"/>
</dbReference>
<evidence type="ECO:0000313" key="3">
    <source>
        <dbReference type="Proteomes" id="UP000177682"/>
    </source>
</evidence>
<organism evidence="2 3">
    <name type="scientific">Candidatus Doudnabacteria bacterium RIFCSPHIGHO2_12_FULL_48_16</name>
    <dbReference type="NCBI Taxonomy" id="1817838"/>
    <lineage>
        <taxon>Bacteria</taxon>
        <taxon>Candidatus Doudnaibacteriota</taxon>
    </lineage>
</organism>
<reference evidence="2 3" key="1">
    <citation type="journal article" date="2016" name="Nat. Commun.">
        <title>Thousands of microbial genomes shed light on interconnected biogeochemical processes in an aquifer system.</title>
        <authorList>
            <person name="Anantharaman K."/>
            <person name="Brown C.T."/>
            <person name="Hug L.A."/>
            <person name="Sharon I."/>
            <person name="Castelle C.J."/>
            <person name="Probst A.J."/>
            <person name="Thomas B.C."/>
            <person name="Singh A."/>
            <person name="Wilkins M.J."/>
            <person name="Karaoz U."/>
            <person name="Brodie E.L."/>
            <person name="Williams K.H."/>
            <person name="Hubbard S.S."/>
            <person name="Banfield J.F."/>
        </authorList>
    </citation>
    <scope>NUCLEOTIDE SEQUENCE [LARGE SCALE GENOMIC DNA]</scope>
</reference>
<evidence type="ECO:0000256" key="1">
    <source>
        <dbReference type="SAM" id="Phobius"/>
    </source>
</evidence>
<comment type="caution">
    <text evidence="2">The sequence shown here is derived from an EMBL/GenBank/DDBJ whole genome shotgun (WGS) entry which is preliminary data.</text>
</comment>